<dbReference type="Gene3D" id="2.30.180.10">
    <property type="entry name" value="FAS1 domain"/>
    <property type="match status" value="2"/>
</dbReference>
<evidence type="ECO:0000313" key="6">
    <source>
        <dbReference type="Proteomes" id="UP000009328"/>
    </source>
</evidence>
<evidence type="ECO:0000256" key="2">
    <source>
        <dbReference type="SAM" id="Phobius"/>
    </source>
</evidence>
<dbReference type="PANTHER" id="PTHR10900:SF77">
    <property type="entry name" value="FI19380P1"/>
    <property type="match status" value="1"/>
</dbReference>
<dbReference type="SUPFAM" id="SSF82153">
    <property type="entry name" value="FAS1 domain"/>
    <property type="match status" value="3"/>
</dbReference>
<feature type="domain" description="FAS1" evidence="4">
    <location>
        <begin position="452"/>
        <end position="593"/>
    </location>
</feature>
<accession>K0KHG5</accession>
<dbReference type="Proteomes" id="UP000009328">
    <property type="component" value="Unassembled WGS sequence"/>
</dbReference>
<dbReference type="PROSITE" id="PS50213">
    <property type="entry name" value="FAS1"/>
    <property type="match status" value="2"/>
</dbReference>
<evidence type="ECO:0000259" key="4">
    <source>
        <dbReference type="PROSITE" id="PS50213"/>
    </source>
</evidence>
<evidence type="ECO:0000256" key="1">
    <source>
        <dbReference type="SAM" id="MobiDB-lite"/>
    </source>
</evidence>
<dbReference type="HOGENOM" id="CLU_008441_0_0_1"/>
<feature type="region of interest" description="Disordered" evidence="1">
    <location>
        <begin position="790"/>
        <end position="827"/>
    </location>
</feature>
<keyword evidence="6" id="KW-1185">Reference proteome</keyword>
<keyword evidence="2" id="KW-1133">Transmembrane helix</keyword>
<comment type="caution">
    <text evidence="5">The sequence shown here is derived from an EMBL/GenBank/DDBJ whole genome shotgun (WGS) entry which is preliminary data.</text>
</comment>
<dbReference type="InterPro" id="IPR000782">
    <property type="entry name" value="FAS1_domain"/>
</dbReference>
<name>K0KHG5_WICCF</name>
<dbReference type="FunCoup" id="K0KHG5">
    <property type="interactions" value="26"/>
</dbReference>
<dbReference type="InterPro" id="IPR036378">
    <property type="entry name" value="FAS1_dom_sf"/>
</dbReference>
<keyword evidence="2" id="KW-0472">Membrane</keyword>
<gene>
    <name evidence="5" type="ORF">BN7_4229</name>
</gene>
<reference evidence="5 6" key="1">
    <citation type="journal article" date="2012" name="Eukaryot. Cell">
        <title>Draft genome sequence of Wickerhamomyces ciferrii NRRL Y-1031 F-60-10.</title>
        <authorList>
            <person name="Schneider J."/>
            <person name="Andrea H."/>
            <person name="Blom J."/>
            <person name="Jaenicke S."/>
            <person name="Ruckert C."/>
            <person name="Schorsch C."/>
            <person name="Szczepanowski R."/>
            <person name="Farwick M."/>
            <person name="Goesmann A."/>
            <person name="Puhler A."/>
            <person name="Schaffer S."/>
            <person name="Tauch A."/>
            <person name="Kohler T."/>
            <person name="Brinkrolf K."/>
        </authorList>
    </citation>
    <scope>NUCLEOTIDE SEQUENCE [LARGE SCALE GENOMIC DNA]</scope>
    <source>
        <strain evidence="6">ATCC 14091 / BCRC 22168 / CBS 111 / JCM 3599 / NBRC 0793 / NRRL Y-1031 F-60-10</strain>
    </source>
</reference>
<dbReference type="InParanoid" id="K0KHG5"/>
<feature type="compositionally biased region" description="Low complexity" evidence="1">
    <location>
        <begin position="818"/>
        <end position="827"/>
    </location>
</feature>
<dbReference type="Pfam" id="PF02469">
    <property type="entry name" value="Fasciclin"/>
    <property type="match status" value="2"/>
</dbReference>
<dbReference type="AlphaFoldDB" id="K0KHG5"/>
<protein>
    <submittedName>
        <fullName evidence="5">FAS1 domain-containing protein</fullName>
    </submittedName>
</protein>
<feature type="transmembrane region" description="Helical" evidence="2">
    <location>
        <begin position="754"/>
        <end position="779"/>
    </location>
</feature>
<evidence type="ECO:0000313" key="5">
    <source>
        <dbReference type="EMBL" id="CCH44660.1"/>
    </source>
</evidence>
<keyword evidence="2" id="KW-0812">Transmembrane</keyword>
<organism evidence="5 6">
    <name type="scientific">Wickerhamomyces ciferrii (strain ATCC 14091 / BCRC 22168 / CBS 111 / JCM 3599 / NBRC 0793 / NRRL Y-1031 F-60-10)</name>
    <name type="common">Yeast</name>
    <name type="synonym">Pichia ciferrii</name>
    <dbReference type="NCBI Taxonomy" id="1206466"/>
    <lineage>
        <taxon>Eukaryota</taxon>
        <taxon>Fungi</taxon>
        <taxon>Dikarya</taxon>
        <taxon>Ascomycota</taxon>
        <taxon>Saccharomycotina</taxon>
        <taxon>Saccharomycetes</taxon>
        <taxon>Phaffomycetales</taxon>
        <taxon>Wickerhamomycetaceae</taxon>
        <taxon>Wickerhamomyces</taxon>
    </lineage>
</organism>
<feature type="chain" id="PRO_5003834790" evidence="3">
    <location>
        <begin position="24"/>
        <end position="849"/>
    </location>
</feature>
<dbReference type="PANTHER" id="PTHR10900">
    <property type="entry name" value="PERIOSTIN-RELATED"/>
    <property type="match status" value="1"/>
</dbReference>
<sequence>MIIIRKVFTIILVLLVSSWITAAETHTNSNDDNSEGVTKTVIDILSENVQFSTFLRLLQRNQLIPFLNELTNITLVAPVNSAFALDHHNNKSNVKFGNNDKNAEIEHFSLNELKKYIITEPVISGDFIGSNIFNTYYNNVSPILVKSNKSDDQFEINGINVVEPDFLAESQDSVVQGIENLFYNSIPTTKLLSKLNNTLISQELINSQQKNDFFNKTLLIPTDDSFNFKDYHINYLKSEFGEKDSNFLFNSLSIEGIYGGDLNNSLKDGNNFQILFSSNDSGNHIIINNTISSFKSNILTEDSILHLFDNTNLIPNIEFNPLKIIVGLNSSGLVDELILQKLDYLITNNSIKQTIFIPSQDYNQFYITSKNSNLYHFIDEKIENLSENLNSKNLFNSKFCSSKKLGSSCQKIKIQEKKPGNFTLNDNFIIIDGPYKIGETIIYITDEDLRTPNDLRTSLNPMHHCSKSLKHMENLGLLKLSNNNLGYTYFLPCYDSWDNFELTSSYFEKNSTALEILMKNFILNGLFYTDIGNFESIEYKNLNGEKINLENDDYNNDKSKDLHLKYNKFPINLKKNDDVLYNQGVIHPIEKIIFPSGLDITLKDIIESSDVGLFVHLIDTIPEIDFNDVLKSQNYSILLPSLKSLEKNLPFESNTTLGNFLKLHIIKPSSLENLYSCSGDIETLLGVNLTCSRISGSKGDFFLQINEESDNGVRVLNKGCTNSENHNCVFAIDRPIALKWLDDHDHYHLTIPGVALAIGVLVGVVVMVFTFVCLMLFVARRKDSFIFHNEERSSPDENSPLLNESGNDIGDNRTNNTQSSSSFGQNYSSNAAITPIRMSNPINREPNMN</sequence>
<dbReference type="eggNOG" id="KOG1437">
    <property type="taxonomic scope" value="Eukaryota"/>
</dbReference>
<dbReference type="InterPro" id="IPR050904">
    <property type="entry name" value="Adhesion/Biosynth-related"/>
</dbReference>
<feature type="compositionally biased region" description="Polar residues" evidence="1">
    <location>
        <begin position="796"/>
        <end position="817"/>
    </location>
</feature>
<dbReference type="EMBL" id="CAIF01000149">
    <property type="protein sequence ID" value="CCH44660.1"/>
    <property type="molecule type" value="Genomic_DNA"/>
</dbReference>
<keyword evidence="3" id="KW-0732">Signal</keyword>
<feature type="domain" description="FAS1" evidence="4">
    <location>
        <begin position="38"/>
        <end position="182"/>
    </location>
</feature>
<proteinExistence type="predicted"/>
<feature type="signal peptide" evidence="3">
    <location>
        <begin position="1"/>
        <end position="23"/>
    </location>
</feature>
<evidence type="ECO:0000256" key="3">
    <source>
        <dbReference type="SAM" id="SignalP"/>
    </source>
</evidence>
<dbReference type="STRING" id="1206466.K0KHG5"/>